<reference evidence="1" key="2">
    <citation type="journal article" date="2015" name="Data Brief">
        <title>Shoot transcriptome of the giant reed, Arundo donax.</title>
        <authorList>
            <person name="Barrero R.A."/>
            <person name="Guerrero F.D."/>
            <person name="Moolhuijzen P."/>
            <person name="Goolsby J.A."/>
            <person name="Tidwell J."/>
            <person name="Bellgard S.E."/>
            <person name="Bellgard M.I."/>
        </authorList>
    </citation>
    <scope>NUCLEOTIDE SEQUENCE</scope>
    <source>
        <tissue evidence="1">Shoot tissue taken approximately 20 cm above the soil surface</tissue>
    </source>
</reference>
<organism evidence="1">
    <name type="scientific">Arundo donax</name>
    <name type="common">Giant reed</name>
    <name type="synonym">Donax arundinaceus</name>
    <dbReference type="NCBI Taxonomy" id="35708"/>
    <lineage>
        <taxon>Eukaryota</taxon>
        <taxon>Viridiplantae</taxon>
        <taxon>Streptophyta</taxon>
        <taxon>Embryophyta</taxon>
        <taxon>Tracheophyta</taxon>
        <taxon>Spermatophyta</taxon>
        <taxon>Magnoliopsida</taxon>
        <taxon>Liliopsida</taxon>
        <taxon>Poales</taxon>
        <taxon>Poaceae</taxon>
        <taxon>PACMAD clade</taxon>
        <taxon>Arundinoideae</taxon>
        <taxon>Arundineae</taxon>
        <taxon>Arundo</taxon>
    </lineage>
</organism>
<dbReference type="AlphaFoldDB" id="A0A0A9BQV0"/>
<accession>A0A0A9BQV0</accession>
<sequence length="30" mass="3379">MFLSSIRKNYPEGMVQNRSSSNYTLAILSA</sequence>
<dbReference type="EMBL" id="GBRH01231531">
    <property type="protein sequence ID" value="JAD66364.1"/>
    <property type="molecule type" value="Transcribed_RNA"/>
</dbReference>
<evidence type="ECO:0000313" key="1">
    <source>
        <dbReference type="EMBL" id="JAD66364.1"/>
    </source>
</evidence>
<reference evidence="1" key="1">
    <citation type="submission" date="2014-09" db="EMBL/GenBank/DDBJ databases">
        <authorList>
            <person name="Magalhaes I.L.F."/>
            <person name="Oliveira U."/>
            <person name="Santos F.R."/>
            <person name="Vidigal T.H.D.A."/>
            <person name="Brescovit A.D."/>
            <person name="Santos A.J."/>
        </authorList>
    </citation>
    <scope>NUCLEOTIDE SEQUENCE</scope>
    <source>
        <tissue evidence="1">Shoot tissue taken approximately 20 cm above the soil surface</tissue>
    </source>
</reference>
<protein>
    <submittedName>
        <fullName evidence="1">Uncharacterized protein</fullName>
    </submittedName>
</protein>
<name>A0A0A9BQV0_ARUDO</name>
<proteinExistence type="predicted"/>